<dbReference type="Proteomes" id="UP001106592">
    <property type="component" value="Unassembled WGS sequence"/>
</dbReference>
<evidence type="ECO:0000256" key="1">
    <source>
        <dbReference type="SAM" id="SignalP"/>
    </source>
</evidence>
<protein>
    <recommendedName>
        <fullName evidence="4">Halovibrin HvnA</fullName>
    </recommendedName>
</protein>
<gene>
    <name evidence="2" type="ORF">KUO17_03625</name>
</gene>
<name>A0A9Q2XH95_9PSED</name>
<keyword evidence="3" id="KW-1185">Reference proteome</keyword>
<evidence type="ECO:0000313" key="2">
    <source>
        <dbReference type="EMBL" id="MBV6286137.1"/>
    </source>
</evidence>
<evidence type="ECO:0000313" key="3">
    <source>
        <dbReference type="Proteomes" id="UP001106592"/>
    </source>
</evidence>
<comment type="caution">
    <text evidence="2">The sequence shown here is derived from an EMBL/GenBank/DDBJ whole genome shotgun (WGS) entry which is preliminary data.</text>
</comment>
<accession>A0A9Q2XH95</accession>
<dbReference type="EMBL" id="JAHTBI010000010">
    <property type="protein sequence ID" value="MBV6286137.1"/>
    <property type="molecule type" value="Genomic_DNA"/>
</dbReference>
<dbReference type="AlphaFoldDB" id="A0A9Q2XH95"/>
<dbReference type="RefSeq" id="WP_217973656.1">
    <property type="nucleotide sequence ID" value="NZ_JAHTBI010000010.1"/>
</dbReference>
<keyword evidence="1" id="KW-0732">Signal</keyword>
<reference evidence="2" key="1">
    <citation type="journal article" date="2022" name="Int. J. Syst. Evol. Microbiol.">
        <title>Pseudomonas aegrilactucae sp. nov. and Pseudomonas morbosilactucae sp. nov., pathogens causing bacterial rot of lettuce in Japan.</title>
        <authorList>
            <person name="Sawada H."/>
            <person name="Fujikawa T."/>
            <person name="Satou M."/>
        </authorList>
    </citation>
    <scope>NUCLEOTIDE SEQUENCE</scope>
    <source>
        <strain evidence="2">MAFF 301350</strain>
    </source>
</reference>
<feature type="signal peptide" evidence="1">
    <location>
        <begin position="1"/>
        <end position="22"/>
    </location>
</feature>
<organism evidence="2 3">
    <name type="scientific">Pseudomonas aegrilactucae</name>
    <dbReference type="NCBI Taxonomy" id="2854028"/>
    <lineage>
        <taxon>Bacteria</taxon>
        <taxon>Pseudomonadati</taxon>
        <taxon>Pseudomonadota</taxon>
        <taxon>Gammaproteobacteria</taxon>
        <taxon>Pseudomonadales</taxon>
        <taxon>Pseudomonadaceae</taxon>
        <taxon>Pseudomonas</taxon>
    </lineage>
</organism>
<reference evidence="2" key="2">
    <citation type="journal article" date="2023" name="Plant Pathol.">
        <title>Dismantling and reorganizing Pseudomonas marginalis sensu#lato.</title>
        <authorList>
            <person name="Sawada H."/>
            <person name="Fujikawa T."/>
            <person name="Satou M."/>
        </authorList>
    </citation>
    <scope>NUCLEOTIDE SEQUENCE</scope>
    <source>
        <strain evidence="2">MAFF 301350</strain>
    </source>
</reference>
<feature type="chain" id="PRO_5040252358" description="Halovibrin HvnA" evidence="1">
    <location>
        <begin position="23"/>
        <end position="429"/>
    </location>
</feature>
<evidence type="ECO:0008006" key="4">
    <source>
        <dbReference type="Google" id="ProtNLM"/>
    </source>
</evidence>
<proteinExistence type="predicted"/>
<sequence>MSTLLQPLYVLMLWLLAGVLQAQEGTSTAQLLNARYLTATRTCVGGLAPLNCSGVLARTLDGAHPTPFWKHDAQAIAQGYEPFTFLREDQSQMLARDSHGYLLFDRLTAVALAQPWDVVAGQQPDERPLRVQNWDESLPARIGIQALYYYPLNAPGKATGLAGAQRNQLAYFQATGTWLPIVRVDLDTQGGHVFGFDQQDQLYNGQRVAERLNQRFAEVASTCRDGRAAFYCYGVLIRAVQGAASFKSWNPSSNSVGRNGVSFSYIRADVGTQRLAGTEGLIYRETAAPVLNPLIVRCAYPANAGTSGIPDSCRASCESRGITTVAAWRSQNSGCAFAPNPAQFQLNIDVNAHGGAWNEIIIAAWAQNIPRQLALEASFYTRGSGGLNGARYIQRDYYEQAQKVVPVIQVNLGAGNGQVFAFLPQDQNL</sequence>